<feature type="region of interest" description="Disordered" evidence="1">
    <location>
        <begin position="54"/>
        <end position="74"/>
    </location>
</feature>
<evidence type="ECO:0000256" key="1">
    <source>
        <dbReference type="SAM" id="MobiDB-lite"/>
    </source>
</evidence>
<gene>
    <name evidence="2" type="ordered locus">ASAC_1090</name>
</gene>
<dbReference type="Proteomes" id="UP000000346">
    <property type="component" value="Chromosome"/>
</dbReference>
<dbReference type="STRING" id="666510.ASAC_1090"/>
<organism evidence="2 3">
    <name type="scientific">Acidilobus saccharovorans (strain DSM 16705 / JCM 18335 / VKM B-2471 / 345-15)</name>
    <dbReference type="NCBI Taxonomy" id="666510"/>
    <lineage>
        <taxon>Archaea</taxon>
        <taxon>Thermoproteota</taxon>
        <taxon>Thermoprotei</taxon>
        <taxon>Acidilobales</taxon>
        <taxon>Acidilobaceae</taxon>
        <taxon>Acidilobus</taxon>
    </lineage>
</organism>
<name>D9Q2F7_ACIS3</name>
<reference evidence="2 3" key="1">
    <citation type="journal article" date="2010" name="Appl. Environ. Microbiol.">
        <title>The genome sequence of the crenarchaeon Acidilobus saccharovorans supports a new order, Acidilobales, and suggests an important ecological role in terrestrial acidic hot springs.</title>
        <authorList>
            <person name="Mardanov A.V."/>
            <person name="Svetlitchnyi V.A."/>
            <person name="Beletsky A.V."/>
            <person name="Prokofeva M.I."/>
            <person name="Bonch-Osmolovskaya E.A."/>
            <person name="Ravin N.V."/>
            <person name="Skryabin K.G."/>
        </authorList>
    </citation>
    <scope>NUCLEOTIDE SEQUENCE [LARGE SCALE GENOMIC DNA]</scope>
    <source>
        <strain evidence="3">DSM 16705 / JCM 18335 / VKM B-2471 / 345-15</strain>
    </source>
</reference>
<dbReference type="KEGG" id="asc:ASAC_1090"/>
<dbReference type="HOGENOM" id="CLU_2678651_0_0_2"/>
<sequence length="74" mass="8334">MKARVTKRGNLAFIETELGQKAVIPWDTLCSFIARYNLDVTVEGGQMPKCVEYTPHSQEEVEIDVEGEDEEDSS</sequence>
<dbReference type="eggNOG" id="arCOG11615">
    <property type="taxonomic scope" value="Archaea"/>
</dbReference>
<dbReference type="AlphaFoldDB" id="D9Q2F7"/>
<keyword evidence="3" id="KW-1185">Reference proteome</keyword>
<evidence type="ECO:0000313" key="3">
    <source>
        <dbReference type="Proteomes" id="UP000000346"/>
    </source>
</evidence>
<evidence type="ECO:0000313" key="2">
    <source>
        <dbReference type="EMBL" id="ADL19495.1"/>
    </source>
</evidence>
<protein>
    <submittedName>
        <fullName evidence="2">Uncharacterized protein</fullName>
    </submittedName>
</protein>
<feature type="compositionally biased region" description="Acidic residues" evidence="1">
    <location>
        <begin position="60"/>
        <end position="74"/>
    </location>
</feature>
<proteinExistence type="predicted"/>
<dbReference type="GeneID" id="9499337"/>
<dbReference type="RefSeq" id="WP_013267007.1">
    <property type="nucleotide sequence ID" value="NC_014374.1"/>
</dbReference>
<dbReference type="OrthoDB" id="45913at2157"/>
<dbReference type="InParanoid" id="D9Q2F7"/>
<accession>D9Q2F7</accession>
<dbReference type="EMBL" id="CP001742">
    <property type="protein sequence ID" value="ADL19495.1"/>
    <property type="molecule type" value="Genomic_DNA"/>
</dbReference>